<dbReference type="Proteomes" id="UP000009183">
    <property type="component" value="Chromosome 14"/>
</dbReference>
<evidence type="ECO:0000313" key="1">
    <source>
        <dbReference type="EMBL" id="CCB57623.1"/>
    </source>
</evidence>
<proteinExistence type="predicted"/>
<dbReference type="HOGENOM" id="CLU_3321042_0_0_1"/>
<protein>
    <submittedName>
        <fullName evidence="1">Uncharacterized protein</fullName>
    </submittedName>
</protein>
<reference evidence="2" key="1">
    <citation type="journal article" date="2007" name="Nature">
        <title>The grapevine genome sequence suggests ancestral hexaploidization in major angiosperm phyla.</title>
        <authorList>
            <consortium name="The French-Italian Public Consortium for Grapevine Genome Characterization."/>
            <person name="Jaillon O."/>
            <person name="Aury J.-M."/>
            <person name="Noel B."/>
            <person name="Policriti A."/>
            <person name="Clepet C."/>
            <person name="Casagrande A."/>
            <person name="Choisne N."/>
            <person name="Aubourg S."/>
            <person name="Vitulo N."/>
            <person name="Jubin C."/>
            <person name="Vezzi A."/>
            <person name="Legeai F."/>
            <person name="Hugueney P."/>
            <person name="Dasilva C."/>
            <person name="Horner D."/>
            <person name="Mica E."/>
            <person name="Jublot D."/>
            <person name="Poulain J."/>
            <person name="Bruyere C."/>
            <person name="Billault A."/>
            <person name="Segurens B."/>
            <person name="Gouyvenoux M."/>
            <person name="Ugarte E."/>
            <person name="Cattonaro F."/>
            <person name="Anthouard V."/>
            <person name="Vico V."/>
            <person name="Del Fabbro C."/>
            <person name="Alaux M."/>
            <person name="Di Gaspero G."/>
            <person name="Dumas V."/>
            <person name="Felice N."/>
            <person name="Paillard S."/>
            <person name="Juman I."/>
            <person name="Moroldo M."/>
            <person name="Scalabrin S."/>
            <person name="Canaguier A."/>
            <person name="Le Clainche I."/>
            <person name="Malacrida G."/>
            <person name="Durand E."/>
            <person name="Pesole G."/>
            <person name="Laucou V."/>
            <person name="Chatelet P."/>
            <person name="Merdinoglu D."/>
            <person name="Delledonne M."/>
            <person name="Pezzotti M."/>
            <person name="Lecharny A."/>
            <person name="Scarpelli C."/>
            <person name="Artiguenave F."/>
            <person name="Pe M.E."/>
            <person name="Valle G."/>
            <person name="Morgante M."/>
            <person name="Caboche M."/>
            <person name="Adam-Blondon A.-F."/>
            <person name="Weissenbach J."/>
            <person name="Quetier F."/>
            <person name="Wincker P."/>
        </authorList>
    </citation>
    <scope>NUCLEOTIDE SEQUENCE [LARGE SCALE GENOMIC DNA]</scope>
    <source>
        <strain evidence="2">cv. Pinot noir / PN40024</strain>
    </source>
</reference>
<dbReference type="AlphaFoldDB" id="F6HSI3"/>
<dbReference type="EMBL" id="FN596245">
    <property type="protein sequence ID" value="CCB57623.1"/>
    <property type="molecule type" value="Genomic_DNA"/>
</dbReference>
<gene>
    <name evidence="1" type="ordered locus">VIT_14s0006g00720</name>
</gene>
<evidence type="ECO:0000313" key="2">
    <source>
        <dbReference type="Proteomes" id="UP000009183"/>
    </source>
</evidence>
<sequence length="39" mass="4113">MVVVKARIEEATTHHSLGGIPQEAAAWDSIGENSPHTAT</sequence>
<name>F6HSI3_VITVI</name>
<keyword evidence="2" id="KW-1185">Reference proteome</keyword>
<organism evidence="1 2">
    <name type="scientific">Vitis vinifera</name>
    <name type="common">Grape</name>
    <dbReference type="NCBI Taxonomy" id="29760"/>
    <lineage>
        <taxon>Eukaryota</taxon>
        <taxon>Viridiplantae</taxon>
        <taxon>Streptophyta</taxon>
        <taxon>Embryophyta</taxon>
        <taxon>Tracheophyta</taxon>
        <taxon>Spermatophyta</taxon>
        <taxon>Magnoliopsida</taxon>
        <taxon>eudicotyledons</taxon>
        <taxon>Gunneridae</taxon>
        <taxon>Pentapetalae</taxon>
        <taxon>rosids</taxon>
        <taxon>Vitales</taxon>
        <taxon>Vitaceae</taxon>
        <taxon>Viteae</taxon>
        <taxon>Vitis</taxon>
    </lineage>
</organism>
<dbReference type="PaxDb" id="29760-VIT_14s0006g00720.t01"/>
<dbReference type="InParanoid" id="F6HSI3"/>
<accession>F6HSI3</accession>